<feature type="domain" description="RRM" evidence="4">
    <location>
        <begin position="66"/>
        <end position="145"/>
    </location>
</feature>
<keyword evidence="1 2" id="KW-0694">RNA-binding</keyword>
<reference evidence="5" key="1">
    <citation type="journal article" date="2023" name="GigaByte">
        <title>Genome assembly of the bearded iris, Iris pallida Lam.</title>
        <authorList>
            <person name="Bruccoleri R.E."/>
            <person name="Oakeley E.J."/>
            <person name="Faust A.M.E."/>
            <person name="Altorfer M."/>
            <person name="Dessus-Babus S."/>
            <person name="Burckhardt D."/>
            <person name="Oertli M."/>
            <person name="Naumann U."/>
            <person name="Petersen F."/>
            <person name="Wong J."/>
        </authorList>
    </citation>
    <scope>NUCLEOTIDE SEQUENCE</scope>
    <source>
        <strain evidence="5">GSM-AAB239-AS_SAM_17_03QT</strain>
    </source>
</reference>
<feature type="compositionally biased region" description="Basic residues" evidence="3">
    <location>
        <begin position="24"/>
        <end position="39"/>
    </location>
</feature>
<dbReference type="Proteomes" id="UP001140949">
    <property type="component" value="Unassembled WGS sequence"/>
</dbReference>
<evidence type="ECO:0000313" key="6">
    <source>
        <dbReference type="Proteomes" id="UP001140949"/>
    </source>
</evidence>
<comment type="caution">
    <text evidence="5">The sequence shown here is derived from an EMBL/GenBank/DDBJ whole genome shotgun (WGS) entry which is preliminary data.</text>
</comment>
<keyword evidence="6" id="KW-1185">Reference proteome</keyword>
<accession>A0AAX6EME8</accession>
<evidence type="ECO:0000256" key="1">
    <source>
        <dbReference type="ARBA" id="ARBA00022884"/>
    </source>
</evidence>
<dbReference type="SMART" id="SM00360">
    <property type="entry name" value="RRM"/>
    <property type="match status" value="2"/>
</dbReference>
<feature type="domain" description="RRM" evidence="4">
    <location>
        <begin position="224"/>
        <end position="301"/>
    </location>
</feature>
<evidence type="ECO:0000256" key="3">
    <source>
        <dbReference type="SAM" id="MobiDB-lite"/>
    </source>
</evidence>
<evidence type="ECO:0000259" key="4">
    <source>
        <dbReference type="PROSITE" id="PS50102"/>
    </source>
</evidence>
<organism evidence="5 6">
    <name type="scientific">Iris pallida</name>
    <name type="common">Sweet iris</name>
    <dbReference type="NCBI Taxonomy" id="29817"/>
    <lineage>
        <taxon>Eukaryota</taxon>
        <taxon>Viridiplantae</taxon>
        <taxon>Streptophyta</taxon>
        <taxon>Embryophyta</taxon>
        <taxon>Tracheophyta</taxon>
        <taxon>Spermatophyta</taxon>
        <taxon>Magnoliopsida</taxon>
        <taxon>Liliopsida</taxon>
        <taxon>Asparagales</taxon>
        <taxon>Iridaceae</taxon>
        <taxon>Iridoideae</taxon>
        <taxon>Irideae</taxon>
        <taxon>Iris</taxon>
    </lineage>
</organism>
<evidence type="ECO:0000313" key="5">
    <source>
        <dbReference type="EMBL" id="KAJ6805005.1"/>
    </source>
</evidence>
<feature type="region of interest" description="Disordered" evidence="3">
    <location>
        <begin position="1"/>
        <end position="47"/>
    </location>
</feature>
<feature type="compositionally biased region" description="Basic and acidic residues" evidence="3">
    <location>
        <begin position="187"/>
        <end position="203"/>
    </location>
</feature>
<dbReference type="InterPro" id="IPR012677">
    <property type="entry name" value="Nucleotide-bd_a/b_plait_sf"/>
</dbReference>
<dbReference type="GO" id="GO:0003723">
    <property type="term" value="F:RNA binding"/>
    <property type="evidence" value="ECO:0007669"/>
    <property type="project" value="UniProtKB-UniRule"/>
</dbReference>
<sequence length="318" mass="34937">MDGAPMSYHQPEYDVTPPPAIPMHHYHHHQPPPPYHHHYYPNPNAHAPPPPMAAAAVVPVEKSDIHTLFIAGIPDDVKPREIHNLFRRRHGFDSCLLEYTGRGNQVVAFATFSNHLSAVTAMNELNGSTFDPATGATLHVELARSNSRRRSRGDGAYTIIDKRVKVKRGDREISTDDGDDESGEPTGTEKDNSSGDGAQKKGSNEVPQNGQSEKPLTDDIPPCSTLFIANLGPTCTEEELKQVLSECPGFETLKLKGKFGVPVAFADFSDVEMATEAREKLRVTSLASSDRGDMHVEYARSKMRKSSTLTSEQGHDEC</sequence>
<name>A0AAX6EME8_IRIPA</name>
<dbReference type="InterPro" id="IPR000504">
    <property type="entry name" value="RRM_dom"/>
</dbReference>
<gene>
    <name evidence="5" type="ORF">M6B38_181450</name>
</gene>
<dbReference type="Gene3D" id="3.30.70.330">
    <property type="match status" value="2"/>
</dbReference>
<dbReference type="SUPFAM" id="SSF54928">
    <property type="entry name" value="RNA-binding domain, RBD"/>
    <property type="match status" value="1"/>
</dbReference>
<feature type="region of interest" description="Disordered" evidence="3">
    <location>
        <begin position="168"/>
        <end position="221"/>
    </location>
</feature>
<evidence type="ECO:0000256" key="2">
    <source>
        <dbReference type="PROSITE-ProRule" id="PRU00176"/>
    </source>
</evidence>
<dbReference type="InterPro" id="IPR035979">
    <property type="entry name" value="RBD_domain_sf"/>
</dbReference>
<dbReference type="FunFam" id="3.30.70.330:FF:000335">
    <property type="entry name" value="RNA-binding protein with multiple splicing 2"/>
    <property type="match status" value="1"/>
</dbReference>
<reference evidence="5" key="2">
    <citation type="submission" date="2023-04" db="EMBL/GenBank/DDBJ databases">
        <authorList>
            <person name="Bruccoleri R.E."/>
            <person name="Oakeley E.J."/>
            <person name="Faust A.-M."/>
            <person name="Dessus-Babus S."/>
            <person name="Altorfer M."/>
            <person name="Burckhardt D."/>
            <person name="Oertli M."/>
            <person name="Naumann U."/>
            <person name="Petersen F."/>
            <person name="Wong J."/>
        </authorList>
    </citation>
    <scope>NUCLEOTIDE SEQUENCE</scope>
    <source>
        <strain evidence="5">GSM-AAB239-AS_SAM_17_03QT</strain>
        <tissue evidence="5">Leaf</tissue>
    </source>
</reference>
<dbReference type="Pfam" id="PF00076">
    <property type="entry name" value="RRM_1"/>
    <property type="match status" value="2"/>
</dbReference>
<dbReference type="AlphaFoldDB" id="A0AAX6EME8"/>
<dbReference type="EMBL" id="JANAVB010035620">
    <property type="protein sequence ID" value="KAJ6805005.1"/>
    <property type="molecule type" value="Genomic_DNA"/>
</dbReference>
<protein>
    <recommendedName>
        <fullName evidence="4">RRM domain-containing protein</fullName>
    </recommendedName>
</protein>
<feature type="compositionally biased region" description="Polar residues" evidence="3">
    <location>
        <begin position="205"/>
        <end position="214"/>
    </location>
</feature>
<dbReference type="PROSITE" id="PS50102">
    <property type="entry name" value="RRM"/>
    <property type="match status" value="2"/>
</dbReference>
<proteinExistence type="predicted"/>
<dbReference type="PANTHER" id="PTHR10501">
    <property type="entry name" value="U1 SMALL NUCLEAR RIBONUCLEOPROTEIN A/U2 SMALL NUCLEAR RIBONUCLEOPROTEIN B"/>
    <property type="match status" value="1"/>
</dbReference>